<dbReference type="Gene3D" id="3.60.10.10">
    <property type="entry name" value="Endonuclease/exonuclease/phosphatase"/>
    <property type="match status" value="1"/>
</dbReference>
<dbReference type="InterPro" id="IPR005135">
    <property type="entry name" value="Endo/exonuclease/phosphatase"/>
</dbReference>
<dbReference type="Proteomes" id="UP000008457">
    <property type="component" value="Chromosome"/>
</dbReference>
<dbReference type="eggNOG" id="COG3568">
    <property type="taxonomic scope" value="Bacteria"/>
</dbReference>
<protein>
    <submittedName>
        <fullName evidence="3">Endonuclease/exonuclease/phosphatase</fullName>
    </submittedName>
</protein>
<keyword evidence="1" id="KW-0732">Signal</keyword>
<feature type="chain" id="PRO_5039045201" evidence="1">
    <location>
        <begin position="29"/>
        <end position="287"/>
    </location>
</feature>
<sequence length="287" mass="31700">MSLAKRFVFIVSVVLLAAFITADAPFYAQNTHHAQIGKQMMMASASATQNGITVMTYNIHHGRDMSGRDNLDSIVQEIRLSGAQIIALQEVDRYMPRSGFKDQVKYIADQLSMYYAYGKTIDILSIEYGNAVISAFPILKRENIILPGSSIEPRALLKTEIAVGNDIYNVWATHLGLLREDRFKQIDAINAALAQESKPTILLGDFNNICSSDEISDISDRLKDVAALLGKGDAGTYAYGDNAPNVRIDYIWVTDDILPVEYHVNLLGLSDHASVVAKLLLNGKKNF</sequence>
<gene>
    <name evidence="3" type="ordered locus">Mahau_1087</name>
</gene>
<keyword evidence="4" id="KW-1185">Reference proteome</keyword>
<evidence type="ECO:0000313" key="3">
    <source>
        <dbReference type="EMBL" id="AEE96285.1"/>
    </source>
</evidence>
<feature type="domain" description="Endonuclease/exonuclease/phosphatase" evidence="2">
    <location>
        <begin position="55"/>
        <end position="272"/>
    </location>
</feature>
<evidence type="ECO:0000256" key="1">
    <source>
        <dbReference type="SAM" id="SignalP"/>
    </source>
</evidence>
<organism evidence="3 4">
    <name type="scientific">Mahella australiensis (strain DSM 15567 / CIP 107919 / 50-1 BON)</name>
    <dbReference type="NCBI Taxonomy" id="697281"/>
    <lineage>
        <taxon>Bacteria</taxon>
        <taxon>Bacillati</taxon>
        <taxon>Bacillota</taxon>
        <taxon>Clostridia</taxon>
        <taxon>Thermoanaerobacterales</taxon>
        <taxon>Thermoanaerobacterales Family IV. Incertae Sedis</taxon>
        <taxon>Mahella</taxon>
    </lineage>
</organism>
<dbReference type="HOGENOM" id="CLU_060500_5_1_9"/>
<keyword evidence="3" id="KW-0255">Endonuclease</keyword>
<feature type="signal peptide" evidence="1">
    <location>
        <begin position="1"/>
        <end position="28"/>
    </location>
</feature>
<dbReference type="EMBL" id="CP002360">
    <property type="protein sequence ID" value="AEE96285.1"/>
    <property type="molecule type" value="Genomic_DNA"/>
</dbReference>
<evidence type="ECO:0000313" key="4">
    <source>
        <dbReference type="Proteomes" id="UP000008457"/>
    </source>
</evidence>
<dbReference type="GO" id="GO:0004519">
    <property type="term" value="F:endonuclease activity"/>
    <property type="evidence" value="ECO:0007669"/>
    <property type="project" value="UniProtKB-KW"/>
</dbReference>
<dbReference type="GO" id="GO:0006506">
    <property type="term" value="P:GPI anchor biosynthetic process"/>
    <property type="evidence" value="ECO:0007669"/>
    <property type="project" value="TreeGrafter"/>
</dbReference>
<dbReference type="STRING" id="697281.Mahau_1087"/>
<name>F4A352_MAHA5</name>
<dbReference type="PANTHER" id="PTHR14859:SF15">
    <property type="entry name" value="ENDONUCLEASE_EXONUCLEASE_PHOSPHATASE DOMAIN-CONTAINING PROTEIN"/>
    <property type="match status" value="1"/>
</dbReference>
<accession>F4A352</accession>
<dbReference type="AlphaFoldDB" id="F4A352"/>
<dbReference type="SUPFAM" id="SSF56219">
    <property type="entry name" value="DNase I-like"/>
    <property type="match status" value="1"/>
</dbReference>
<reference evidence="4" key="1">
    <citation type="submission" date="2010-11" db="EMBL/GenBank/DDBJ databases">
        <title>The complete genome of Mahella australiensis DSM 15567.</title>
        <authorList>
            <consortium name="US DOE Joint Genome Institute (JGI-PGF)"/>
            <person name="Lucas S."/>
            <person name="Copeland A."/>
            <person name="Lapidus A."/>
            <person name="Bruce D."/>
            <person name="Goodwin L."/>
            <person name="Pitluck S."/>
            <person name="Kyrpides N."/>
            <person name="Mavromatis K."/>
            <person name="Pagani I."/>
            <person name="Ivanova N."/>
            <person name="Teshima H."/>
            <person name="Brettin T."/>
            <person name="Detter J.C."/>
            <person name="Han C."/>
            <person name="Tapia R."/>
            <person name="Land M."/>
            <person name="Hauser L."/>
            <person name="Markowitz V."/>
            <person name="Cheng J.-F."/>
            <person name="Hugenholtz P."/>
            <person name="Woyke T."/>
            <person name="Wu D."/>
            <person name="Spring S."/>
            <person name="Pukall R."/>
            <person name="Steenblock K."/>
            <person name="Schneider S."/>
            <person name="Klenk H.-P."/>
            <person name="Eisen J.A."/>
        </authorList>
    </citation>
    <scope>NUCLEOTIDE SEQUENCE [LARGE SCALE GENOMIC DNA]</scope>
    <source>
        <strain evidence="4">DSM 15567 / CIP 107919 / 50-1 BON</strain>
    </source>
</reference>
<dbReference type="KEGG" id="mas:Mahau_1087"/>
<dbReference type="Pfam" id="PF03372">
    <property type="entry name" value="Exo_endo_phos"/>
    <property type="match status" value="1"/>
</dbReference>
<proteinExistence type="predicted"/>
<dbReference type="GO" id="GO:0016020">
    <property type="term" value="C:membrane"/>
    <property type="evidence" value="ECO:0007669"/>
    <property type="project" value="GOC"/>
</dbReference>
<dbReference type="PANTHER" id="PTHR14859">
    <property type="entry name" value="CALCOFLUOR WHITE HYPERSENSITIVE PROTEIN PRECURSOR"/>
    <property type="match status" value="1"/>
</dbReference>
<keyword evidence="3" id="KW-0378">Hydrolase</keyword>
<dbReference type="RefSeq" id="WP_013780715.1">
    <property type="nucleotide sequence ID" value="NC_015520.1"/>
</dbReference>
<reference evidence="3 4" key="2">
    <citation type="journal article" date="2011" name="Stand. Genomic Sci.">
        <title>Complete genome sequence of Mahella australiensis type strain (50-1 BON).</title>
        <authorList>
            <person name="Sikorski J."/>
            <person name="Teshima H."/>
            <person name="Nolan M."/>
            <person name="Lucas S."/>
            <person name="Hammon N."/>
            <person name="Deshpande S."/>
            <person name="Cheng J.F."/>
            <person name="Pitluck S."/>
            <person name="Liolios K."/>
            <person name="Pagani I."/>
            <person name="Ivanova N."/>
            <person name="Huntemann M."/>
            <person name="Mavromatis K."/>
            <person name="Ovchinikova G."/>
            <person name="Pati A."/>
            <person name="Tapia R."/>
            <person name="Han C."/>
            <person name="Goodwin L."/>
            <person name="Chen A."/>
            <person name="Palaniappan K."/>
            <person name="Land M."/>
            <person name="Hauser L."/>
            <person name="Ngatchou-Djao O.D."/>
            <person name="Rohde M."/>
            <person name="Pukall R."/>
            <person name="Spring S."/>
            <person name="Abt B."/>
            <person name="Goker M."/>
            <person name="Detter J.C."/>
            <person name="Woyke T."/>
            <person name="Bristow J."/>
            <person name="Markowitz V."/>
            <person name="Hugenholtz P."/>
            <person name="Eisen J.A."/>
            <person name="Kyrpides N.C."/>
            <person name="Klenk H.P."/>
            <person name="Lapidus A."/>
        </authorList>
    </citation>
    <scope>NUCLEOTIDE SEQUENCE [LARGE SCALE GENOMIC DNA]</scope>
    <source>
        <strain evidence="4">DSM 15567 / CIP 107919 / 50-1 BON</strain>
    </source>
</reference>
<keyword evidence="3" id="KW-0540">Nuclease</keyword>
<dbReference type="OrthoDB" id="9793162at2"/>
<evidence type="ECO:0000259" key="2">
    <source>
        <dbReference type="Pfam" id="PF03372"/>
    </source>
</evidence>
<dbReference type="InterPro" id="IPR051916">
    <property type="entry name" value="GPI-anchor_lipid_remodeler"/>
</dbReference>
<dbReference type="InterPro" id="IPR036691">
    <property type="entry name" value="Endo/exonu/phosph_ase_sf"/>
</dbReference>